<accession>A0ABP7U1X3</accession>
<sequence length="313" mass="35485">MPQGNLTFAANFFGMKMKTLRLALAAVLMVSITQAQVSEKELLKKTEETIAKIQEEKPNGWEKKGVFTFLANQASFDNWLAGGQTSISGNMGLKYDFNYKSDTWTWDNKLNANYGLTKISGQDLRKTDDRFEFNSLLGKKASGEWYYSFFFNFKTQFDSGFDPANSSVKISHFLSPTFTQFGPGMMWKKNDNLKINVAPATSKVIMVHKHFTELGPAFGVAQGANSRYEFGAAVNAYYKFNIMENVTAENIFTSYTNYLEEPYNIDIDYTLNIVMKVNKYLTTNFAFQTIYDDNAFSGFQTRQVIGVGVNYGF</sequence>
<proteinExistence type="predicted"/>
<evidence type="ECO:0000313" key="3">
    <source>
        <dbReference type="Proteomes" id="UP001500968"/>
    </source>
</evidence>
<protein>
    <submittedName>
        <fullName evidence="2">DUF3078 domain-containing protein</fullName>
    </submittedName>
</protein>
<feature type="signal peptide" evidence="1">
    <location>
        <begin position="1"/>
        <end position="35"/>
    </location>
</feature>
<evidence type="ECO:0000313" key="2">
    <source>
        <dbReference type="EMBL" id="GAA4034357.1"/>
    </source>
</evidence>
<dbReference type="InterPro" id="IPR021428">
    <property type="entry name" value="DUF3078"/>
</dbReference>
<keyword evidence="3" id="KW-1185">Reference proteome</keyword>
<dbReference type="Pfam" id="PF11276">
    <property type="entry name" value="DUF3078"/>
    <property type="match status" value="1"/>
</dbReference>
<name>A0ABP7U1X3_9FLAO</name>
<comment type="caution">
    <text evidence="2">The sequence shown here is derived from an EMBL/GenBank/DDBJ whole genome shotgun (WGS) entry which is preliminary data.</text>
</comment>
<evidence type="ECO:0000256" key="1">
    <source>
        <dbReference type="SAM" id="SignalP"/>
    </source>
</evidence>
<feature type="chain" id="PRO_5046026999" evidence="1">
    <location>
        <begin position="36"/>
        <end position="313"/>
    </location>
</feature>
<keyword evidence="1" id="KW-0732">Signal</keyword>
<dbReference type="EMBL" id="BAABCR010000015">
    <property type="protein sequence ID" value="GAA4034357.1"/>
    <property type="molecule type" value="Genomic_DNA"/>
</dbReference>
<reference evidence="3" key="1">
    <citation type="journal article" date="2019" name="Int. J. Syst. Evol. Microbiol.">
        <title>The Global Catalogue of Microorganisms (GCM) 10K type strain sequencing project: providing services to taxonomists for standard genome sequencing and annotation.</title>
        <authorList>
            <consortium name="The Broad Institute Genomics Platform"/>
            <consortium name="The Broad Institute Genome Sequencing Center for Infectious Disease"/>
            <person name="Wu L."/>
            <person name="Ma J."/>
        </authorList>
    </citation>
    <scope>NUCLEOTIDE SEQUENCE [LARGE SCALE GENOMIC DNA]</scope>
    <source>
        <strain evidence="3">JCM 17064</strain>
    </source>
</reference>
<organism evidence="2 3">
    <name type="scientific">Flavobacterium cheonhonense</name>
    <dbReference type="NCBI Taxonomy" id="706185"/>
    <lineage>
        <taxon>Bacteria</taxon>
        <taxon>Pseudomonadati</taxon>
        <taxon>Bacteroidota</taxon>
        <taxon>Flavobacteriia</taxon>
        <taxon>Flavobacteriales</taxon>
        <taxon>Flavobacteriaceae</taxon>
        <taxon>Flavobacterium</taxon>
    </lineage>
</organism>
<dbReference type="Proteomes" id="UP001500968">
    <property type="component" value="Unassembled WGS sequence"/>
</dbReference>
<gene>
    <name evidence="2" type="ORF">GCM10022386_18970</name>
</gene>